<dbReference type="SUPFAM" id="SSF88723">
    <property type="entry name" value="PIN domain-like"/>
    <property type="match status" value="1"/>
</dbReference>
<dbReference type="Gene3D" id="3.40.50.1010">
    <property type="entry name" value="5'-nuclease"/>
    <property type="match status" value="1"/>
</dbReference>
<keyword evidence="2" id="KW-1185">Reference proteome</keyword>
<dbReference type="OrthoDB" id="196926at2"/>
<dbReference type="EMBL" id="SDHX01000001">
    <property type="protein sequence ID" value="RXK54979.1"/>
    <property type="molecule type" value="Genomic_DNA"/>
</dbReference>
<name>A0A4V1M6D1_9BACT</name>
<evidence type="ECO:0000313" key="2">
    <source>
        <dbReference type="Proteomes" id="UP000290218"/>
    </source>
</evidence>
<comment type="caution">
    <text evidence="1">The sequence shown here is derived from an EMBL/GenBank/DDBJ whole genome shotgun (WGS) entry which is preliminary data.</text>
</comment>
<gene>
    <name evidence="1" type="ORF">ESB00_03510</name>
</gene>
<dbReference type="InterPro" id="IPR029060">
    <property type="entry name" value="PIN-like_dom_sf"/>
</dbReference>
<evidence type="ECO:0000313" key="1">
    <source>
        <dbReference type="EMBL" id="RXK54979.1"/>
    </source>
</evidence>
<protein>
    <submittedName>
        <fullName evidence="1">DNA-binding protein</fullName>
    </submittedName>
</protein>
<dbReference type="AlphaFoldDB" id="A0A4V1M6D1"/>
<sequence>MKASDVRYLVDAGPLIGWFSRRDQWHAWSTQALQAVDEVLWTSEAVFAEACYQLGGNTPEVAALVELADGGHLRLLAPFGLATGRLRTLLAKYPRMDVCDASLVMLSEMHPAAKIVTLDVRDFGIYRRFRNEALPLVCPR</sequence>
<reference evidence="1 2" key="1">
    <citation type="submission" date="2019-01" db="EMBL/GenBank/DDBJ databases">
        <title>Lacunisphaera sp. strain TWA-58.</title>
        <authorList>
            <person name="Chen W.-M."/>
        </authorList>
    </citation>
    <scope>NUCLEOTIDE SEQUENCE [LARGE SCALE GENOMIC DNA]</scope>
    <source>
        <strain evidence="1 2">TWA-58</strain>
    </source>
</reference>
<dbReference type="Proteomes" id="UP000290218">
    <property type="component" value="Unassembled WGS sequence"/>
</dbReference>
<organism evidence="1 2">
    <name type="scientific">Oleiharenicola lentus</name>
    <dbReference type="NCBI Taxonomy" id="2508720"/>
    <lineage>
        <taxon>Bacteria</taxon>
        <taxon>Pseudomonadati</taxon>
        <taxon>Verrucomicrobiota</taxon>
        <taxon>Opitutia</taxon>
        <taxon>Opitutales</taxon>
        <taxon>Opitutaceae</taxon>
        <taxon>Oleiharenicola</taxon>
    </lineage>
</organism>
<keyword evidence="1" id="KW-0238">DNA-binding</keyword>
<dbReference type="GO" id="GO:0003677">
    <property type="term" value="F:DNA binding"/>
    <property type="evidence" value="ECO:0007669"/>
    <property type="project" value="UniProtKB-KW"/>
</dbReference>
<accession>A0A4V1M6D1</accession>
<proteinExistence type="predicted"/>
<dbReference type="RefSeq" id="WP_129046344.1">
    <property type="nucleotide sequence ID" value="NZ_SDHX01000001.1"/>
</dbReference>